<keyword evidence="3" id="KW-1185">Reference proteome</keyword>
<evidence type="ECO:0000313" key="2">
    <source>
        <dbReference type="EMBL" id="CAK7265746.1"/>
    </source>
</evidence>
<reference evidence="2 3" key="1">
    <citation type="submission" date="2024-01" db="EMBL/GenBank/DDBJ databases">
        <authorList>
            <person name="Allen C."/>
            <person name="Tagirdzhanova G."/>
        </authorList>
    </citation>
    <scope>NUCLEOTIDE SEQUENCE [LARGE SCALE GENOMIC DNA]</scope>
    <source>
        <strain evidence="2 3">CBS 573.63</strain>
    </source>
</reference>
<feature type="region of interest" description="Disordered" evidence="1">
    <location>
        <begin position="263"/>
        <end position="306"/>
    </location>
</feature>
<comment type="caution">
    <text evidence="2">The sequence shown here is derived from an EMBL/GenBank/DDBJ whole genome shotgun (WGS) entry which is preliminary data.</text>
</comment>
<name>A0ABP0DBZ7_9PEZI</name>
<accession>A0ABP0DBZ7</accession>
<sequence>MAISVLSSPSTVAPEVASWQDVGYRCPRPGFFLGDDGSMSASRVLDSADKIPQSLDLGRLHVLPLELLHQIVDEVAETDIRALLALRNCNRAGAAVVDSFRDFATVAAFPRALGALVRLAPDPPCHTAQSPSFSSVKVTPRTSTPVSIRALAACLRSTSCASCLRQRERSSELESSEVPYGDYIYLLRPERVCYSCFRSQPEYLPVARFASAGNREQQQHRDLVDNQPDLTSICAPPGRYGVLARLTQPVELFDRRQVEAAHEAQVRDADIDSGTADSSLPSAGERPFNDKRGRSSALTQSTRPDPLRYAAVIPGPYWVQDDATESSHDPTADSALDRGYACRACAQTDRKMAGHAGWADPLACYTRRGLESHVADPRFGGRVLKRRVGMADIYEHDAPRQDHFPPPVEFGATADLARRYEAVVLVPQGSVVGSRMQN</sequence>
<dbReference type="Proteomes" id="UP001642501">
    <property type="component" value="Unassembled WGS sequence"/>
</dbReference>
<gene>
    <name evidence="2" type="ORF">SEPCBS57363_001742</name>
</gene>
<evidence type="ECO:0000313" key="3">
    <source>
        <dbReference type="Proteomes" id="UP001642501"/>
    </source>
</evidence>
<evidence type="ECO:0000256" key="1">
    <source>
        <dbReference type="SAM" id="MobiDB-lite"/>
    </source>
</evidence>
<proteinExistence type="predicted"/>
<dbReference type="EMBL" id="CAWUOM010000019">
    <property type="protein sequence ID" value="CAK7265746.1"/>
    <property type="molecule type" value="Genomic_DNA"/>
</dbReference>
<evidence type="ECO:0008006" key="4">
    <source>
        <dbReference type="Google" id="ProtNLM"/>
    </source>
</evidence>
<protein>
    <recommendedName>
        <fullName evidence="4">F-box domain-containing protein</fullName>
    </recommendedName>
</protein>
<organism evidence="2 3">
    <name type="scientific">Sporothrix epigloea</name>
    <dbReference type="NCBI Taxonomy" id="1892477"/>
    <lineage>
        <taxon>Eukaryota</taxon>
        <taxon>Fungi</taxon>
        <taxon>Dikarya</taxon>
        <taxon>Ascomycota</taxon>
        <taxon>Pezizomycotina</taxon>
        <taxon>Sordariomycetes</taxon>
        <taxon>Sordariomycetidae</taxon>
        <taxon>Ophiostomatales</taxon>
        <taxon>Ophiostomataceae</taxon>
        <taxon>Sporothrix</taxon>
    </lineage>
</organism>